<keyword evidence="5" id="KW-0648">Protein biosynthesis</keyword>
<evidence type="ECO:0000256" key="2">
    <source>
        <dbReference type="ARBA" id="ARBA00022598"/>
    </source>
</evidence>
<evidence type="ECO:0000256" key="5">
    <source>
        <dbReference type="ARBA" id="ARBA00022917"/>
    </source>
</evidence>
<reference evidence="10 11" key="1">
    <citation type="submission" date="2024-03" db="EMBL/GenBank/DDBJ databases">
        <title>Adaptation during the transition from Ophiocordyceps entomopathogen to insect associate is accompanied by gene loss and intensified selection.</title>
        <authorList>
            <person name="Ward C.M."/>
            <person name="Onetto C.A."/>
            <person name="Borneman A.R."/>
        </authorList>
    </citation>
    <scope>NUCLEOTIDE SEQUENCE [LARGE SCALE GENOMIC DNA]</scope>
    <source>
        <strain evidence="10">AWRI1</strain>
        <tissue evidence="10">Single Adult Female</tissue>
    </source>
</reference>
<dbReference type="Proteomes" id="UP001367676">
    <property type="component" value="Unassembled WGS sequence"/>
</dbReference>
<evidence type="ECO:0000256" key="6">
    <source>
        <dbReference type="ARBA" id="ARBA00023146"/>
    </source>
</evidence>
<dbReference type="GO" id="GO:0004827">
    <property type="term" value="F:proline-tRNA ligase activity"/>
    <property type="evidence" value="ECO:0007669"/>
    <property type="project" value="UniProtKB-EC"/>
</dbReference>
<dbReference type="Pfam" id="PF00587">
    <property type="entry name" value="tRNA-synt_2b"/>
    <property type="match status" value="1"/>
</dbReference>
<comment type="caution">
    <text evidence="10">The sequence shown here is derived from an EMBL/GenBank/DDBJ whole genome shotgun (WGS) entry which is preliminary data.</text>
</comment>
<dbReference type="InterPro" id="IPR004154">
    <property type="entry name" value="Anticodon-bd"/>
</dbReference>
<keyword evidence="3" id="KW-0547">Nucleotide-binding</keyword>
<evidence type="ECO:0000256" key="1">
    <source>
        <dbReference type="ARBA" id="ARBA00012831"/>
    </source>
</evidence>
<dbReference type="EC" id="6.1.1.15" evidence="1"/>
<protein>
    <recommendedName>
        <fullName evidence="1">proline--tRNA ligase</fullName>
        <ecNumber evidence="1">6.1.1.15</ecNumber>
    </recommendedName>
    <alternativeName>
        <fullName evidence="7">Prolyl-tRNA synthetase</fullName>
    </alternativeName>
</protein>
<dbReference type="Pfam" id="PF03129">
    <property type="entry name" value="HGTP_anticodon"/>
    <property type="match status" value="1"/>
</dbReference>
<keyword evidence="6" id="KW-0030">Aminoacyl-tRNA synthetase</keyword>
<keyword evidence="4" id="KW-0067">ATP-binding</keyword>
<evidence type="ECO:0000259" key="9">
    <source>
        <dbReference type="PROSITE" id="PS50862"/>
    </source>
</evidence>
<evidence type="ECO:0000256" key="7">
    <source>
        <dbReference type="ARBA" id="ARBA00029731"/>
    </source>
</evidence>
<dbReference type="PRINTS" id="PR01046">
    <property type="entry name" value="TRNASYNTHPRO"/>
</dbReference>
<accession>A0AAN9TMQ3</accession>
<dbReference type="InterPro" id="IPR036621">
    <property type="entry name" value="Anticodon-bd_dom_sf"/>
</dbReference>
<sequence>MIRLSKIFRPFNAPPRNKLPKLLKNPNETASKGYKLLCQYGFIRQSSHGFYNILPMGHRIIEKLTKLLDHKMISIGAHKSYVPLLTKQSLWEKAGMYDEARDEFFEVDNRNNHKLVLSPTHEQTFSHLLSTELMSYRDFPKLLYQIAPKFRDEHRPKLGLLRSKEFLMKDLYSFDIGPKEADQTYQIVTEAYNDIFNSLGIKFMRVESAKESHVSMAHEYFYFSDIGDDRLYTCMACDSSYHASAVADRHTCPNCLKYLSEDGYFNAIEIGHTFSFGTYYSTRLGSCFVDKNCQRSPLHMCSFGIGVSRLVSACAEVCSTEEDELRWPLPIAPYSLCIIPPKLGSVEEKEIKLLLPDFYRLLEAIPSLSDDIVIDDRTEYTIGKRLVEAKLTGYPYILVIGKDALKSTPLYELFDLNHEKRYLMPKFSLLQFLIRATEMLSESSLKIAYLQNATTQQPSTDS</sequence>
<name>A0AAN9TMQ3_9HEMI</name>
<evidence type="ECO:0000256" key="8">
    <source>
        <dbReference type="ARBA" id="ARBA00047671"/>
    </source>
</evidence>
<evidence type="ECO:0000313" key="11">
    <source>
        <dbReference type="Proteomes" id="UP001367676"/>
    </source>
</evidence>
<comment type="catalytic activity">
    <reaction evidence="8">
        <text>tRNA(Pro) + L-proline + ATP = L-prolyl-tRNA(Pro) + AMP + diphosphate</text>
        <dbReference type="Rhea" id="RHEA:14305"/>
        <dbReference type="Rhea" id="RHEA-COMP:9700"/>
        <dbReference type="Rhea" id="RHEA-COMP:9702"/>
        <dbReference type="ChEBI" id="CHEBI:30616"/>
        <dbReference type="ChEBI" id="CHEBI:33019"/>
        <dbReference type="ChEBI" id="CHEBI:60039"/>
        <dbReference type="ChEBI" id="CHEBI:78442"/>
        <dbReference type="ChEBI" id="CHEBI:78532"/>
        <dbReference type="ChEBI" id="CHEBI:456215"/>
        <dbReference type="EC" id="6.1.1.15"/>
    </reaction>
</comment>
<evidence type="ECO:0000256" key="4">
    <source>
        <dbReference type="ARBA" id="ARBA00022840"/>
    </source>
</evidence>
<dbReference type="GO" id="GO:0006433">
    <property type="term" value="P:prolyl-tRNA aminoacylation"/>
    <property type="evidence" value="ECO:0007669"/>
    <property type="project" value="InterPro"/>
</dbReference>
<dbReference type="SUPFAM" id="SSF52954">
    <property type="entry name" value="Class II aaRS ABD-related"/>
    <property type="match status" value="1"/>
</dbReference>
<dbReference type="GO" id="GO:0005524">
    <property type="term" value="F:ATP binding"/>
    <property type="evidence" value="ECO:0007669"/>
    <property type="project" value="UniProtKB-KW"/>
</dbReference>
<feature type="domain" description="Aminoacyl-transfer RNA synthetases class-II family profile" evidence="9">
    <location>
        <begin position="44"/>
        <end position="330"/>
    </location>
</feature>
<keyword evidence="2" id="KW-0436">Ligase</keyword>
<dbReference type="InterPro" id="IPR006195">
    <property type="entry name" value="aa-tRNA-synth_II"/>
</dbReference>
<evidence type="ECO:0000256" key="3">
    <source>
        <dbReference type="ARBA" id="ARBA00022741"/>
    </source>
</evidence>
<dbReference type="InterPro" id="IPR002314">
    <property type="entry name" value="aa-tRNA-synt_IIb"/>
</dbReference>
<organism evidence="10 11">
    <name type="scientific">Parthenolecanium corni</name>
    <dbReference type="NCBI Taxonomy" id="536013"/>
    <lineage>
        <taxon>Eukaryota</taxon>
        <taxon>Metazoa</taxon>
        <taxon>Ecdysozoa</taxon>
        <taxon>Arthropoda</taxon>
        <taxon>Hexapoda</taxon>
        <taxon>Insecta</taxon>
        <taxon>Pterygota</taxon>
        <taxon>Neoptera</taxon>
        <taxon>Paraneoptera</taxon>
        <taxon>Hemiptera</taxon>
        <taxon>Sternorrhyncha</taxon>
        <taxon>Coccoidea</taxon>
        <taxon>Coccidae</taxon>
        <taxon>Parthenolecanium</taxon>
    </lineage>
</organism>
<proteinExistence type="predicted"/>
<dbReference type="AlphaFoldDB" id="A0AAN9TMQ3"/>
<dbReference type="InterPro" id="IPR050062">
    <property type="entry name" value="Pro-tRNA_synthetase"/>
</dbReference>
<dbReference type="PROSITE" id="PS50862">
    <property type="entry name" value="AA_TRNA_LIGASE_II"/>
    <property type="match status" value="1"/>
</dbReference>
<dbReference type="Gene3D" id="3.30.930.10">
    <property type="entry name" value="Bira Bifunctional Protein, Domain 2"/>
    <property type="match status" value="1"/>
</dbReference>
<keyword evidence="11" id="KW-1185">Reference proteome</keyword>
<dbReference type="EMBL" id="JBBCAQ010000014">
    <property type="protein sequence ID" value="KAK7598198.1"/>
    <property type="molecule type" value="Genomic_DNA"/>
</dbReference>
<gene>
    <name evidence="10" type="ORF">V9T40_006433</name>
</gene>
<dbReference type="PANTHER" id="PTHR42753:SF2">
    <property type="entry name" value="PROLINE--TRNA LIGASE"/>
    <property type="match status" value="1"/>
</dbReference>
<dbReference type="Gene3D" id="3.40.50.800">
    <property type="entry name" value="Anticodon-binding domain"/>
    <property type="match status" value="1"/>
</dbReference>
<dbReference type="GO" id="GO:0005739">
    <property type="term" value="C:mitochondrion"/>
    <property type="evidence" value="ECO:0007669"/>
    <property type="project" value="TreeGrafter"/>
</dbReference>
<dbReference type="InterPro" id="IPR002316">
    <property type="entry name" value="Pro-tRNA-ligase_IIa"/>
</dbReference>
<dbReference type="PANTHER" id="PTHR42753">
    <property type="entry name" value="MITOCHONDRIAL RIBOSOME PROTEIN L39/PROLYL-TRNA LIGASE FAMILY MEMBER"/>
    <property type="match status" value="1"/>
</dbReference>
<dbReference type="InterPro" id="IPR045864">
    <property type="entry name" value="aa-tRNA-synth_II/BPL/LPL"/>
</dbReference>
<evidence type="ECO:0000313" key="10">
    <source>
        <dbReference type="EMBL" id="KAK7598198.1"/>
    </source>
</evidence>
<dbReference type="SUPFAM" id="SSF55681">
    <property type="entry name" value="Class II aaRS and biotin synthetases"/>
    <property type="match status" value="1"/>
</dbReference>